<accession>A0A2R8FEM1</accession>
<organism evidence="1">
    <name type="scientific">Brazilian cedratvirus IHUMI</name>
    <dbReference type="NCBI Taxonomy" id="2126980"/>
    <lineage>
        <taxon>Viruses</taxon>
        <taxon>Pithoviruses</taxon>
        <taxon>Orthocedratvirinae</taxon>
        <taxon>Alphacedratvirus</taxon>
        <taxon>Alphacedratvirus brasiliense</taxon>
    </lineage>
</organism>
<keyword evidence="2" id="KW-1185">Reference proteome</keyword>
<sequence>MTYYNSSLGTNNLSTFRAQRNNGLLTGNLNNGAVVSQNGAVVFPNTIGLVNGLEGVSSTCPQNPYQNRFCFDAFGIQSEICPLVNNCGQPRVYYDAVTGIIISPQVQDIAPIDNQGVQDTLLNVNSLNNTISGTAGNNFPYRQNVFPGVPVNGTTNTNVIL</sequence>
<reference evidence="1" key="1">
    <citation type="submission" date="2018-03" db="EMBL/GenBank/DDBJ databases">
        <authorList>
            <consortium name="Urmite Genomes"/>
        </authorList>
    </citation>
    <scope>NUCLEOTIDE SEQUENCE [LARGE SCALE GENOMIC DNA]</scope>
    <source>
        <strain evidence="1">IHUMI-27.7</strain>
    </source>
</reference>
<proteinExistence type="predicted"/>
<evidence type="ECO:0000313" key="1">
    <source>
        <dbReference type="EMBL" id="SPN79439.1"/>
    </source>
</evidence>
<dbReference type="EMBL" id="LT994651">
    <property type="protein sequence ID" value="SPN79439.1"/>
    <property type="molecule type" value="Genomic_DNA"/>
</dbReference>
<gene>
    <name evidence="1" type="ORF">BRZCDTV_343</name>
</gene>
<name>A0A2R8FEM1_9VIRU</name>
<evidence type="ECO:0000313" key="2">
    <source>
        <dbReference type="Proteomes" id="UP000273054"/>
    </source>
</evidence>
<dbReference type="Proteomes" id="UP000273054">
    <property type="component" value="Segment"/>
</dbReference>
<protein>
    <submittedName>
        <fullName evidence="1">Uncharacterized protein</fullName>
    </submittedName>
</protein>